<evidence type="ECO:0000313" key="2">
    <source>
        <dbReference type="Proteomes" id="UP000030687"/>
    </source>
</evidence>
<dbReference type="InParanoid" id="V4W320"/>
<name>V4W320_CITCL</name>
<sequence length="69" mass="7881">MINLAARKHQKLWKGKNQFKQKFARTHETAKGEIFKLTRRIKTETSIQPSFRSQALSLRGCPLGGLEIG</sequence>
<organism evidence="1 2">
    <name type="scientific">Citrus clementina</name>
    <name type="common">Clementine</name>
    <name type="synonym">Citrus deliciosa x Citrus sinensis</name>
    <dbReference type="NCBI Taxonomy" id="85681"/>
    <lineage>
        <taxon>Eukaryota</taxon>
        <taxon>Viridiplantae</taxon>
        <taxon>Streptophyta</taxon>
        <taxon>Embryophyta</taxon>
        <taxon>Tracheophyta</taxon>
        <taxon>Spermatophyta</taxon>
        <taxon>Magnoliopsida</taxon>
        <taxon>eudicotyledons</taxon>
        <taxon>Gunneridae</taxon>
        <taxon>Pentapetalae</taxon>
        <taxon>rosids</taxon>
        <taxon>malvids</taxon>
        <taxon>Sapindales</taxon>
        <taxon>Rutaceae</taxon>
        <taxon>Aurantioideae</taxon>
        <taxon>Citrus</taxon>
    </lineage>
</organism>
<reference evidence="1 2" key="1">
    <citation type="submission" date="2013-10" db="EMBL/GenBank/DDBJ databases">
        <authorList>
            <consortium name="International Citrus Genome Consortium"/>
            <person name="Jenkins J."/>
            <person name="Schmutz J."/>
            <person name="Prochnik S."/>
            <person name="Rokhsar D."/>
            <person name="Gmitter F."/>
            <person name="Ollitrault P."/>
            <person name="Machado M."/>
            <person name="Talon M."/>
            <person name="Wincker P."/>
            <person name="Jaillon O."/>
            <person name="Morgante M."/>
        </authorList>
    </citation>
    <scope>NUCLEOTIDE SEQUENCE</scope>
    <source>
        <strain evidence="2">cv. Clemenules</strain>
    </source>
</reference>
<proteinExistence type="predicted"/>
<evidence type="ECO:0000313" key="1">
    <source>
        <dbReference type="EMBL" id="ESR60349.1"/>
    </source>
</evidence>
<keyword evidence="2" id="KW-1185">Reference proteome</keyword>
<accession>V4W320</accession>
<dbReference type="EMBL" id="KI536312">
    <property type="protein sequence ID" value="ESR60349.1"/>
    <property type="molecule type" value="Genomic_DNA"/>
</dbReference>
<dbReference type="Gramene" id="ESR60349">
    <property type="protein sequence ID" value="ESR60349"/>
    <property type="gene ID" value="CICLE_v10017394mg"/>
</dbReference>
<dbReference type="KEGG" id="cic:CICLE_v10017394mg"/>
<dbReference type="Proteomes" id="UP000030687">
    <property type="component" value="Unassembled WGS sequence"/>
</dbReference>
<protein>
    <submittedName>
        <fullName evidence="1">Uncharacterized protein</fullName>
    </submittedName>
</protein>
<dbReference type="AlphaFoldDB" id="V4W320"/>
<gene>
    <name evidence="1" type="ORF">CICLE_v10017394mg</name>
</gene>